<dbReference type="AlphaFoldDB" id="A0A2D0NJJ0"/>
<keyword evidence="2" id="KW-1133">Transmembrane helix</keyword>
<protein>
    <submittedName>
        <fullName evidence="3">Uncharacterized protein</fullName>
    </submittedName>
</protein>
<comment type="caution">
    <text evidence="3">The sequence shown here is derived from an EMBL/GenBank/DDBJ whole genome shotgun (WGS) entry which is preliminary data.</text>
</comment>
<feature type="transmembrane region" description="Helical" evidence="2">
    <location>
        <begin position="118"/>
        <end position="134"/>
    </location>
</feature>
<reference evidence="3 4" key="1">
    <citation type="submission" date="2017-10" db="EMBL/GenBank/DDBJ databases">
        <title>The draft genome sequence of Lewinella nigricans NBRC 102662.</title>
        <authorList>
            <person name="Wang K."/>
        </authorList>
    </citation>
    <scope>NUCLEOTIDE SEQUENCE [LARGE SCALE GENOMIC DNA]</scope>
    <source>
        <strain evidence="3 4">NBRC 102662</strain>
    </source>
</reference>
<feature type="region of interest" description="Disordered" evidence="1">
    <location>
        <begin position="138"/>
        <end position="162"/>
    </location>
</feature>
<accession>A0A2D0NJJ0</accession>
<dbReference type="EMBL" id="PDUD01000001">
    <property type="protein sequence ID" value="PHN08661.1"/>
    <property type="molecule type" value="Genomic_DNA"/>
</dbReference>
<sequence>MPKFPSFPWVTAGAYPIDAATDARNPEGLWAVSVILSKVPTSVIRIERVTQFIAWKFIFNWVMIYIFFGWSKGAYPTRTGAYTHVVDHCSYVEFRRKSCFIAIFTDLLMLILRMNNKVFYLLIALAFGCAQPMAHKSLRDGRSQPAPSPQPIEKSIPPFSIP</sequence>
<keyword evidence="2" id="KW-0812">Transmembrane</keyword>
<dbReference type="Proteomes" id="UP000223913">
    <property type="component" value="Unassembled WGS sequence"/>
</dbReference>
<keyword evidence="2" id="KW-0472">Membrane</keyword>
<name>A0A2D0NJJ0_FLAN2</name>
<proteinExistence type="predicted"/>
<gene>
    <name evidence="3" type="ORF">CRP01_01755</name>
</gene>
<evidence type="ECO:0000313" key="4">
    <source>
        <dbReference type="Proteomes" id="UP000223913"/>
    </source>
</evidence>
<evidence type="ECO:0000256" key="1">
    <source>
        <dbReference type="SAM" id="MobiDB-lite"/>
    </source>
</evidence>
<organism evidence="3 4">
    <name type="scientific">Flavilitoribacter nigricans (strain ATCC 23147 / DSM 23189 / NBRC 102662 / NCIMB 1420 / SS-2)</name>
    <name type="common">Lewinella nigricans</name>
    <dbReference type="NCBI Taxonomy" id="1122177"/>
    <lineage>
        <taxon>Bacteria</taxon>
        <taxon>Pseudomonadati</taxon>
        <taxon>Bacteroidota</taxon>
        <taxon>Saprospiria</taxon>
        <taxon>Saprospirales</taxon>
        <taxon>Lewinellaceae</taxon>
        <taxon>Flavilitoribacter</taxon>
    </lineage>
</organism>
<keyword evidence="4" id="KW-1185">Reference proteome</keyword>
<feature type="transmembrane region" description="Helical" evidence="2">
    <location>
        <begin position="52"/>
        <end position="70"/>
    </location>
</feature>
<evidence type="ECO:0000313" key="3">
    <source>
        <dbReference type="EMBL" id="PHN08661.1"/>
    </source>
</evidence>
<evidence type="ECO:0000256" key="2">
    <source>
        <dbReference type="SAM" id="Phobius"/>
    </source>
</evidence>